<sequence length="162" mass="18238">MIIKLMKNKLLLTAYLLLISTPNFAQKPKVPKADAQAIFKAADFKKTKYGWEGNCDSGNIVIYKDLNGDGRKDAIIQDNSSMCYGRTGIGYYIVSQQKNGKWKQLFSNPGIPTFLKTKGKDGWPDIENGGPGFCFAVYRWDGQAYEVHRYEYEGKICGQSKT</sequence>
<dbReference type="PATRIC" id="fig|1217659.3.peg.2440"/>
<keyword evidence="3" id="KW-1185">Reference proteome</keyword>
<dbReference type="AlphaFoldDB" id="N9GJB3"/>
<feature type="chain" id="PRO_5004143992" evidence="1">
    <location>
        <begin position="26"/>
        <end position="162"/>
    </location>
</feature>
<accession>N9GJB3</accession>
<reference evidence="2 3" key="1">
    <citation type="submission" date="2013-02" db="EMBL/GenBank/DDBJ databases">
        <title>The Genome Sequence of Acinetobacter haemolyticus CIP 64.3.</title>
        <authorList>
            <consortium name="The Broad Institute Genome Sequencing Platform"/>
            <consortium name="The Broad Institute Genome Sequencing Center for Infectious Disease"/>
            <person name="Cerqueira G."/>
            <person name="Feldgarden M."/>
            <person name="Courvalin P."/>
            <person name="Perichon B."/>
            <person name="Grillot-Courvalin C."/>
            <person name="Clermont D."/>
            <person name="Rocha E."/>
            <person name="Yoon E.-J."/>
            <person name="Nemec A."/>
            <person name="Walker B."/>
            <person name="Young S.K."/>
            <person name="Zeng Q."/>
            <person name="Gargeya S."/>
            <person name="Fitzgerald M."/>
            <person name="Haas B."/>
            <person name="Abouelleil A."/>
            <person name="Alvarado L."/>
            <person name="Arachchi H.M."/>
            <person name="Berlin A.M."/>
            <person name="Chapman S.B."/>
            <person name="Dewar J."/>
            <person name="Goldberg J."/>
            <person name="Griggs A."/>
            <person name="Gujja S."/>
            <person name="Hansen M."/>
            <person name="Howarth C."/>
            <person name="Imamovic A."/>
            <person name="Larimer J."/>
            <person name="McCowan C."/>
            <person name="Murphy C."/>
            <person name="Neiman D."/>
            <person name="Pearson M."/>
            <person name="Priest M."/>
            <person name="Roberts A."/>
            <person name="Saif S."/>
            <person name="Shea T."/>
            <person name="Sisk P."/>
            <person name="Sykes S."/>
            <person name="Wortman J."/>
            <person name="Nusbaum C."/>
            <person name="Birren B."/>
        </authorList>
    </citation>
    <scope>NUCLEOTIDE SEQUENCE [LARGE SCALE GENOMIC DNA]</scope>
    <source>
        <strain evidence="2 3">CIP 64.3</strain>
    </source>
</reference>
<proteinExistence type="predicted"/>
<dbReference type="EMBL" id="APQQ01000026">
    <property type="protein sequence ID" value="ENW17219.1"/>
    <property type="molecule type" value="Genomic_DNA"/>
</dbReference>
<name>N9GJB3_ACIHA</name>
<dbReference type="SUPFAM" id="SSF69318">
    <property type="entry name" value="Integrin alpha N-terminal domain"/>
    <property type="match status" value="1"/>
</dbReference>
<comment type="caution">
    <text evidence="2">The sequence shown here is derived from an EMBL/GenBank/DDBJ whole genome shotgun (WGS) entry which is preliminary data.</text>
</comment>
<evidence type="ECO:0000256" key="1">
    <source>
        <dbReference type="SAM" id="SignalP"/>
    </source>
</evidence>
<keyword evidence="1" id="KW-0732">Signal</keyword>
<organism evidence="2 3">
    <name type="scientific">Acinetobacter haemolyticus CIP 64.3 = MTCC 9819</name>
    <dbReference type="NCBI Taxonomy" id="1217659"/>
    <lineage>
        <taxon>Bacteria</taxon>
        <taxon>Pseudomonadati</taxon>
        <taxon>Pseudomonadota</taxon>
        <taxon>Gammaproteobacteria</taxon>
        <taxon>Moraxellales</taxon>
        <taxon>Moraxellaceae</taxon>
        <taxon>Acinetobacter</taxon>
    </lineage>
</organism>
<feature type="signal peptide" evidence="1">
    <location>
        <begin position="1"/>
        <end position="25"/>
    </location>
</feature>
<dbReference type="Proteomes" id="UP000017667">
    <property type="component" value="Unassembled WGS sequence"/>
</dbReference>
<protein>
    <submittedName>
        <fullName evidence="2">Uncharacterized protein</fullName>
    </submittedName>
</protein>
<evidence type="ECO:0000313" key="3">
    <source>
        <dbReference type="Proteomes" id="UP000017667"/>
    </source>
</evidence>
<dbReference type="InterPro" id="IPR028994">
    <property type="entry name" value="Integrin_alpha_N"/>
</dbReference>
<gene>
    <name evidence="2" type="ORF">F927_02472</name>
</gene>
<evidence type="ECO:0000313" key="2">
    <source>
        <dbReference type="EMBL" id="ENW17219.1"/>
    </source>
</evidence>
<dbReference type="HOGENOM" id="CLU_1657068_0_0_6"/>